<reference evidence="3 4" key="1">
    <citation type="submission" date="2019-04" db="EMBL/GenBank/DDBJ databases">
        <title>Microbes associate with the intestines of laboratory mice.</title>
        <authorList>
            <person name="Navarre W."/>
            <person name="Wong E."/>
            <person name="Huang K."/>
            <person name="Tropini C."/>
            <person name="Ng K."/>
            <person name="Yu B."/>
        </authorList>
    </citation>
    <scope>NUCLEOTIDE SEQUENCE [LARGE SCALE GENOMIC DNA]</scope>
    <source>
        <strain evidence="3 4">NM07_P-09</strain>
    </source>
</reference>
<feature type="transmembrane region" description="Helical" evidence="2">
    <location>
        <begin position="299"/>
        <end position="321"/>
    </location>
</feature>
<feature type="transmembrane region" description="Helical" evidence="2">
    <location>
        <begin position="102"/>
        <end position="121"/>
    </location>
</feature>
<evidence type="ECO:0000313" key="4">
    <source>
        <dbReference type="Proteomes" id="UP000310263"/>
    </source>
</evidence>
<comment type="caution">
    <text evidence="3">The sequence shown here is derived from an EMBL/GenBank/DDBJ whole genome shotgun (WGS) entry which is preliminary data.</text>
</comment>
<feature type="transmembrane region" description="Helical" evidence="2">
    <location>
        <begin position="260"/>
        <end position="287"/>
    </location>
</feature>
<evidence type="ECO:0000256" key="1">
    <source>
        <dbReference type="SAM" id="MobiDB-lite"/>
    </source>
</evidence>
<dbReference type="AlphaFoldDB" id="A0A4S2F6Z9"/>
<protein>
    <submittedName>
        <fullName evidence="3">DUF2232 domain-containing protein</fullName>
    </submittedName>
</protein>
<keyword evidence="2" id="KW-0472">Membrane</keyword>
<feature type="compositionally biased region" description="Basic and acidic residues" evidence="1">
    <location>
        <begin position="1"/>
        <end position="10"/>
    </location>
</feature>
<name>A0A4S2F6Z9_9ACTN</name>
<keyword evidence="2" id="KW-0812">Transmembrane</keyword>
<feature type="transmembrane region" description="Helical" evidence="2">
    <location>
        <begin position="76"/>
        <end position="96"/>
    </location>
</feature>
<sequence length="340" mass="36138">MAFRDDKNSDTQEETGLVRYGEEPPMQPKPSQPRPFVSALIWCGFGAVALTSIAVIGVAMVAYGTSRGISAKLSRSYLGALAAASVAGLVLGWLWVQGNLGVVLQGGVDLCVALVVGGLAAKKRANLTVDYAAAALATLATIGLNWLVMSLAGEDFFAAVRSIIDTQVQAISKASGLEMAAQIRSVIWVIYLLWPFAYFVAAGLSVLAAHFAGWVARETPGTPPTWRAQAADAPTWAMVVLIGSIALMAFNFLFGPLSQAAATVGASALMAVRFVFLLEGYGVLMWWLQKYQAGCLIRFLVILLALQLEASFFVVSILGVVDFFANFRHLDRGEPKASAA</sequence>
<feature type="transmembrane region" description="Helical" evidence="2">
    <location>
        <begin position="236"/>
        <end position="254"/>
    </location>
</feature>
<keyword evidence="4" id="KW-1185">Reference proteome</keyword>
<evidence type="ECO:0000313" key="3">
    <source>
        <dbReference type="EMBL" id="TGY63111.1"/>
    </source>
</evidence>
<dbReference type="OrthoDB" id="3182640at2"/>
<evidence type="ECO:0000256" key="2">
    <source>
        <dbReference type="SAM" id="Phobius"/>
    </source>
</evidence>
<feature type="transmembrane region" description="Helical" evidence="2">
    <location>
        <begin position="186"/>
        <end position="215"/>
    </location>
</feature>
<feature type="transmembrane region" description="Helical" evidence="2">
    <location>
        <begin position="128"/>
        <end position="148"/>
    </location>
</feature>
<gene>
    <name evidence="3" type="ORF">E5334_00915</name>
</gene>
<dbReference type="RefSeq" id="WP_136011736.1">
    <property type="nucleotide sequence ID" value="NZ_SRYE01000001.1"/>
</dbReference>
<feature type="transmembrane region" description="Helical" evidence="2">
    <location>
        <begin position="39"/>
        <end position="64"/>
    </location>
</feature>
<keyword evidence="2" id="KW-1133">Transmembrane helix</keyword>
<proteinExistence type="predicted"/>
<dbReference type="Proteomes" id="UP000310263">
    <property type="component" value="Unassembled WGS sequence"/>
</dbReference>
<accession>A0A4S2F6Z9</accession>
<feature type="region of interest" description="Disordered" evidence="1">
    <location>
        <begin position="1"/>
        <end position="31"/>
    </location>
</feature>
<dbReference type="EMBL" id="SRYE01000001">
    <property type="protein sequence ID" value="TGY63111.1"/>
    <property type="molecule type" value="Genomic_DNA"/>
</dbReference>
<organism evidence="3 4">
    <name type="scientific">Muricaecibacterium torontonense</name>
    <dbReference type="NCBI Taxonomy" id="3032871"/>
    <lineage>
        <taxon>Bacteria</taxon>
        <taxon>Bacillati</taxon>
        <taxon>Actinomycetota</taxon>
        <taxon>Coriobacteriia</taxon>
        <taxon>Coriobacteriales</taxon>
        <taxon>Atopobiaceae</taxon>
        <taxon>Muricaecibacterium</taxon>
    </lineage>
</organism>